<feature type="compositionally biased region" description="Basic and acidic residues" evidence="1">
    <location>
        <begin position="295"/>
        <end position="304"/>
    </location>
</feature>
<evidence type="ECO:0000313" key="4">
    <source>
        <dbReference type="Proteomes" id="UP001152024"/>
    </source>
</evidence>
<dbReference type="Proteomes" id="UP001152024">
    <property type="component" value="Unassembled WGS sequence"/>
</dbReference>
<gene>
    <name evidence="3" type="ORF">NW768_004685</name>
</gene>
<name>A0ABQ8RGW7_FUSEQ</name>
<sequence length="550" mass="60779">MTTQAPDLTTTFTPAKSCFQYYKYQYTGDELTCLEGGTGEPSVCTYMQLGPSGSDAGCFPSSLELGSKFYYSPGVCPSGFEVACSSTFGDETRATCCPSSFSCQTEAGWPWYSTDLCTIVIPRTVDVIVSDSVVGGDWERTTVRGAAANAIGIPIRWHSSDFESTTTTHTVRTVTISRVIETNSSTDTSASDVFKADEGLGMEAKIGIGIGVGFAALAAFYAIGWFVLRARRAKQADLPQMQQQQAPWELDSRQAMPPVELPSQTGRNRSKEGGDGDRTHKSDKNADDPGYEPPRVSRNESEKNACRKREGHKCLFTRMAQGEVTHILPFTWNDTDDAIHATRAVSGALYTFFSDDLVSELHELFADPADPGSSDKWWNMIYMNAQLHIFWGTAGFGLHCSGIGPHIEPEKADNLDTEPLCDITIKFHWLQHRDVKPTDRIVLEGNDNGFMEMTNAQTKYEEARSEPSKHSQGNSHIDAMAMDTRTTIISGDEFTLTMPKEDAFKCKRMLDVQWHLIRIAAMCGAAEYPELLPDYPDYHGWARTGRPIPS</sequence>
<evidence type="ECO:0000256" key="2">
    <source>
        <dbReference type="SAM" id="Phobius"/>
    </source>
</evidence>
<accession>A0ABQ8RGW7</accession>
<feature type="region of interest" description="Disordered" evidence="1">
    <location>
        <begin position="240"/>
        <end position="304"/>
    </location>
</feature>
<keyword evidence="2" id="KW-0812">Transmembrane</keyword>
<keyword evidence="4" id="KW-1185">Reference proteome</keyword>
<keyword evidence="2" id="KW-0472">Membrane</keyword>
<reference evidence="3" key="1">
    <citation type="submission" date="2022-09" db="EMBL/GenBank/DDBJ databases">
        <title>Fusarium specimens isolated from Avocado Roots.</title>
        <authorList>
            <person name="Stajich J."/>
            <person name="Roper C."/>
            <person name="Heimlech-Rivalta G."/>
        </authorList>
    </citation>
    <scope>NUCLEOTIDE SEQUENCE</scope>
    <source>
        <strain evidence="3">CF00095</strain>
    </source>
</reference>
<dbReference type="EMBL" id="JAOQBH010000006">
    <property type="protein sequence ID" value="KAJ4135072.1"/>
    <property type="molecule type" value="Genomic_DNA"/>
</dbReference>
<feature type="transmembrane region" description="Helical" evidence="2">
    <location>
        <begin position="206"/>
        <end position="228"/>
    </location>
</feature>
<protein>
    <recommendedName>
        <fullName evidence="5">HNH nuclease domain-containing protein</fullName>
    </recommendedName>
</protein>
<evidence type="ECO:0000256" key="1">
    <source>
        <dbReference type="SAM" id="MobiDB-lite"/>
    </source>
</evidence>
<proteinExistence type="predicted"/>
<organism evidence="3 4">
    <name type="scientific">Fusarium equiseti</name>
    <name type="common">Fusarium scirpi</name>
    <dbReference type="NCBI Taxonomy" id="61235"/>
    <lineage>
        <taxon>Eukaryota</taxon>
        <taxon>Fungi</taxon>
        <taxon>Dikarya</taxon>
        <taxon>Ascomycota</taxon>
        <taxon>Pezizomycotina</taxon>
        <taxon>Sordariomycetes</taxon>
        <taxon>Hypocreomycetidae</taxon>
        <taxon>Hypocreales</taxon>
        <taxon>Nectriaceae</taxon>
        <taxon>Fusarium</taxon>
        <taxon>Fusarium incarnatum-equiseti species complex</taxon>
    </lineage>
</organism>
<evidence type="ECO:0000313" key="3">
    <source>
        <dbReference type="EMBL" id="KAJ4135072.1"/>
    </source>
</evidence>
<keyword evidence="2" id="KW-1133">Transmembrane helix</keyword>
<evidence type="ECO:0008006" key="5">
    <source>
        <dbReference type="Google" id="ProtNLM"/>
    </source>
</evidence>
<comment type="caution">
    <text evidence="3">The sequence shown here is derived from an EMBL/GenBank/DDBJ whole genome shotgun (WGS) entry which is preliminary data.</text>
</comment>
<feature type="compositionally biased region" description="Basic and acidic residues" evidence="1">
    <location>
        <begin position="269"/>
        <end position="287"/>
    </location>
</feature>